<dbReference type="EMBL" id="CAJPEX010000279">
    <property type="protein sequence ID" value="CAG0914836.1"/>
    <property type="molecule type" value="Genomic_DNA"/>
</dbReference>
<organism evidence="2">
    <name type="scientific">Notodromas monacha</name>
    <dbReference type="NCBI Taxonomy" id="399045"/>
    <lineage>
        <taxon>Eukaryota</taxon>
        <taxon>Metazoa</taxon>
        <taxon>Ecdysozoa</taxon>
        <taxon>Arthropoda</taxon>
        <taxon>Crustacea</taxon>
        <taxon>Oligostraca</taxon>
        <taxon>Ostracoda</taxon>
        <taxon>Podocopa</taxon>
        <taxon>Podocopida</taxon>
        <taxon>Cypridocopina</taxon>
        <taxon>Cypridoidea</taxon>
        <taxon>Cyprididae</taxon>
        <taxon>Notodromas</taxon>
    </lineage>
</organism>
<evidence type="ECO:0000256" key="1">
    <source>
        <dbReference type="SAM" id="MobiDB-lite"/>
    </source>
</evidence>
<sequence length="173" mass="18854">MGWVSVYFCQEEAKVNSEYQDHVTNDSSGNGTDRDASSESHIPPAPLRTPSSSSSSPASHPEITKDNNNKPLIRQPRQQLGPRVFMDVNSADTFSHSGFQDPDLCNLCRMNLNGCCSAEPIQISASQYAGVQTSIGDCKELRAMCRAAGCCVANYNDKCCQITMPDGHVEIYV</sequence>
<accession>A0A7R9BI22</accession>
<gene>
    <name evidence="2" type="ORF">NMOB1V02_LOCUS2507</name>
</gene>
<protein>
    <submittedName>
        <fullName evidence="2">Uncharacterized protein</fullName>
    </submittedName>
</protein>
<dbReference type="EMBL" id="OA882316">
    <property type="protein sequence ID" value="CAD7274684.1"/>
    <property type="molecule type" value="Genomic_DNA"/>
</dbReference>
<keyword evidence="3" id="KW-1185">Reference proteome</keyword>
<feature type="compositionally biased region" description="Low complexity" evidence="1">
    <location>
        <begin position="48"/>
        <end position="61"/>
    </location>
</feature>
<feature type="region of interest" description="Disordered" evidence="1">
    <location>
        <begin position="18"/>
        <end position="82"/>
    </location>
</feature>
<name>A0A7R9BI22_9CRUS</name>
<dbReference type="Proteomes" id="UP000678499">
    <property type="component" value="Unassembled WGS sequence"/>
</dbReference>
<reference evidence="2" key="1">
    <citation type="submission" date="2020-11" db="EMBL/GenBank/DDBJ databases">
        <authorList>
            <person name="Tran Van P."/>
        </authorList>
    </citation>
    <scope>NUCLEOTIDE SEQUENCE</scope>
</reference>
<evidence type="ECO:0000313" key="3">
    <source>
        <dbReference type="Proteomes" id="UP000678499"/>
    </source>
</evidence>
<evidence type="ECO:0000313" key="2">
    <source>
        <dbReference type="EMBL" id="CAD7274684.1"/>
    </source>
</evidence>
<dbReference type="AlphaFoldDB" id="A0A7R9BI22"/>
<proteinExistence type="predicted"/>